<dbReference type="PANTHER" id="PTHR21340">
    <property type="entry name" value="DIADENOSINE 5,5-P1,P4-TETRAPHOSPHATE PYROPHOSPHOHYDROLASE MUTT"/>
    <property type="match status" value="1"/>
</dbReference>
<dbReference type="InterPro" id="IPR020476">
    <property type="entry name" value="Nudix_hydrolase"/>
</dbReference>
<dbReference type="CDD" id="cd03673">
    <property type="entry name" value="NUDIX_Ap6A_hydrolase"/>
    <property type="match status" value="1"/>
</dbReference>
<dbReference type="InterPro" id="IPR015797">
    <property type="entry name" value="NUDIX_hydrolase-like_dom_sf"/>
</dbReference>
<dbReference type="InterPro" id="IPR020084">
    <property type="entry name" value="NUDIX_hydrolase_CS"/>
</dbReference>
<evidence type="ECO:0000313" key="3">
    <source>
        <dbReference type="EMBL" id="CBH75833.1"/>
    </source>
</evidence>
<comment type="caution">
    <text evidence="3">The sequence shown here is derived from an EMBL/GenBank/DDBJ whole genome shotgun (WGS) entry which is preliminary data.</text>
</comment>
<keyword evidence="1 3" id="KW-0378">Hydrolase</keyword>
<dbReference type="Pfam" id="PF00293">
    <property type="entry name" value="NUDIX"/>
    <property type="match status" value="1"/>
</dbReference>
<evidence type="ECO:0000259" key="2">
    <source>
        <dbReference type="PROSITE" id="PS51462"/>
    </source>
</evidence>
<dbReference type="SUPFAM" id="SSF55811">
    <property type="entry name" value="Nudix"/>
    <property type="match status" value="1"/>
</dbReference>
<protein>
    <submittedName>
        <fullName evidence="3">NUDIX hydrolase</fullName>
    </submittedName>
</protein>
<dbReference type="PROSITE" id="PS51462">
    <property type="entry name" value="NUDIX"/>
    <property type="match status" value="1"/>
</dbReference>
<dbReference type="PROSITE" id="PS00893">
    <property type="entry name" value="NUDIX_BOX"/>
    <property type="match status" value="1"/>
</dbReference>
<dbReference type="PRINTS" id="PR00502">
    <property type="entry name" value="NUDIXFAMILY"/>
</dbReference>
<feature type="domain" description="Nudix hydrolase" evidence="2">
    <location>
        <begin position="4"/>
        <end position="134"/>
    </location>
</feature>
<organism evidence="3">
    <name type="scientific">mine drainage metagenome</name>
    <dbReference type="NCBI Taxonomy" id="410659"/>
    <lineage>
        <taxon>unclassified sequences</taxon>
        <taxon>metagenomes</taxon>
        <taxon>ecological metagenomes</taxon>
    </lineage>
</organism>
<dbReference type="GO" id="GO:0006167">
    <property type="term" value="P:AMP biosynthetic process"/>
    <property type="evidence" value="ECO:0007669"/>
    <property type="project" value="TreeGrafter"/>
</dbReference>
<gene>
    <name evidence="3" type="ORF">CARN1_1231</name>
</gene>
<dbReference type="EMBL" id="CABL01000016">
    <property type="protein sequence ID" value="CBH75833.1"/>
    <property type="molecule type" value="Genomic_DNA"/>
</dbReference>
<dbReference type="GO" id="GO:0006754">
    <property type="term" value="P:ATP biosynthetic process"/>
    <property type="evidence" value="ECO:0007669"/>
    <property type="project" value="TreeGrafter"/>
</dbReference>
<name>E6PH95_9ZZZZ</name>
<dbReference type="PANTHER" id="PTHR21340:SF0">
    <property type="entry name" value="BIS(5'-NUCLEOSYL)-TETRAPHOSPHATASE [ASYMMETRICAL]"/>
    <property type="match status" value="1"/>
</dbReference>
<dbReference type="GO" id="GO:0004081">
    <property type="term" value="F:bis(5'-nucleosyl)-tetraphosphatase (asymmetrical) activity"/>
    <property type="evidence" value="ECO:0007669"/>
    <property type="project" value="TreeGrafter"/>
</dbReference>
<sequence>MRIKYEVSAGGVLLRRRDAGFDAMLIGRGSPRVWTLPKGHVEHRESNEQAAIREVREETGCWGEILGRLNEISYWFYVGKAKHKKSVTFFSMRYLSGDPQNHDHEVDEARWFDATMARKMLKYVNEKRLIDMALESAAEHIGSFELEPTLVPAMEQRSS</sequence>
<evidence type="ECO:0000256" key="1">
    <source>
        <dbReference type="ARBA" id="ARBA00022801"/>
    </source>
</evidence>
<proteinExistence type="predicted"/>
<accession>E6PH95</accession>
<dbReference type="Gene3D" id="3.90.79.10">
    <property type="entry name" value="Nucleoside Triphosphate Pyrophosphohydrolase"/>
    <property type="match status" value="1"/>
</dbReference>
<dbReference type="AlphaFoldDB" id="E6PH95"/>
<dbReference type="InterPro" id="IPR051325">
    <property type="entry name" value="Nudix_hydrolase_domain"/>
</dbReference>
<dbReference type="InterPro" id="IPR000086">
    <property type="entry name" value="NUDIX_hydrolase_dom"/>
</dbReference>
<reference evidence="3" key="1">
    <citation type="submission" date="2009-10" db="EMBL/GenBank/DDBJ databases">
        <title>Diversity of trophic interactions inside an arsenic-rich microbial ecosystem.</title>
        <authorList>
            <person name="Bertin P.N."/>
            <person name="Heinrich-Salmeron A."/>
            <person name="Pelletier E."/>
            <person name="Goulhen-Chollet F."/>
            <person name="Arsene-Ploetze F."/>
            <person name="Gallien S."/>
            <person name="Calteau A."/>
            <person name="Vallenet D."/>
            <person name="Casiot C."/>
            <person name="Chane-Woon-Ming B."/>
            <person name="Giloteaux L."/>
            <person name="Barakat M."/>
            <person name="Bonnefoy V."/>
            <person name="Bruneel O."/>
            <person name="Chandler M."/>
            <person name="Cleiss J."/>
            <person name="Duran R."/>
            <person name="Elbaz-Poulichet F."/>
            <person name="Fonknechten N."/>
            <person name="Lauga B."/>
            <person name="Mornico D."/>
            <person name="Ortet P."/>
            <person name="Schaeffer C."/>
            <person name="Siguier P."/>
            <person name="Alexander Thil Smith A."/>
            <person name="Van Dorsselaer A."/>
            <person name="Weissenbach J."/>
            <person name="Medigue C."/>
            <person name="Le Paslier D."/>
        </authorList>
    </citation>
    <scope>NUCLEOTIDE SEQUENCE</scope>
</reference>